<dbReference type="Proteomes" id="UP000435112">
    <property type="component" value="Unassembled WGS sequence"/>
</dbReference>
<dbReference type="EMBL" id="QXFU01001950">
    <property type="protein sequence ID" value="KAE8992818.1"/>
    <property type="molecule type" value="Genomic_DNA"/>
</dbReference>
<dbReference type="OrthoDB" id="129327at2759"/>
<evidence type="ECO:0000256" key="1">
    <source>
        <dbReference type="SAM" id="MobiDB-lite"/>
    </source>
</evidence>
<feature type="region of interest" description="Disordered" evidence="1">
    <location>
        <begin position="145"/>
        <end position="166"/>
    </location>
</feature>
<comment type="caution">
    <text evidence="2">The sequence shown here is derived from an EMBL/GenBank/DDBJ whole genome shotgun (WGS) entry which is preliminary data.</text>
</comment>
<feature type="region of interest" description="Disordered" evidence="1">
    <location>
        <begin position="42"/>
        <end position="61"/>
    </location>
</feature>
<evidence type="ECO:0000313" key="2">
    <source>
        <dbReference type="EMBL" id="KAE8992818.1"/>
    </source>
</evidence>
<proteinExistence type="predicted"/>
<feature type="compositionally biased region" description="Low complexity" evidence="1">
    <location>
        <begin position="110"/>
        <end position="120"/>
    </location>
</feature>
<dbReference type="AlphaFoldDB" id="A0A6A3JH25"/>
<name>A0A6A3JH25_9STRA</name>
<accession>A0A6A3JH25</accession>
<protein>
    <submittedName>
        <fullName evidence="2">Uncharacterized protein</fullName>
    </submittedName>
</protein>
<feature type="region of interest" description="Disordered" evidence="1">
    <location>
        <begin position="104"/>
        <end position="130"/>
    </location>
</feature>
<reference evidence="2 3" key="1">
    <citation type="submission" date="2018-09" db="EMBL/GenBank/DDBJ databases">
        <title>Genomic investigation of the strawberry pathogen Phytophthora fragariae indicates pathogenicity is determined by transcriptional variation in three key races.</title>
        <authorList>
            <person name="Adams T.M."/>
            <person name="Armitage A.D."/>
            <person name="Sobczyk M.K."/>
            <person name="Bates H.J."/>
            <person name="Dunwell J.M."/>
            <person name="Nellist C.F."/>
            <person name="Harrison R.J."/>
        </authorList>
    </citation>
    <scope>NUCLEOTIDE SEQUENCE [LARGE SCALE GENOMIC DNA]</scope>
    <source>
        <strain evidence="2 3">SCRP324</strain>
    </source>
</reference>
<organism evidence="2 3">
    <name type="scientific">Phytophthora rubi</name>
    <dbReference type="NCBI Taxonomy" id="129364"/>
    <lineage>
        <taxon>Eukaryota</taxon>
        <taxon>Sar</taxon>
        <taxon>Stramenopiles</taxon>
        <taxon>Oomycota</taxon>
        <taxon>Peronosporomycetes</taxon>
        <taxon>Peronosporales</taxon>
        <taxon>Peronosporaceae</taxon>
        <taxon>Phytophthora</taxon>
    </lineage>
</organism>
<evidence type="ECO:0000313" key="3">
    <source>
        <dbReference type="Proteomes" id="UP000435112"/>
    </source>
</evidence>
<sequence length="166" mass="18545">MACAQTRSAAQRIVRSAAFRGLLHTEPGPSLQFAAELAVKKKQEEPMSTPGMRRDWSPDSPATDRVWAQAIYAVIERRLTLRQAAQVSGLQQVRHLAPLPAARCGHHQPEQQQQHPSHGPSNRELSPELNDEIVTVLREQFLQQQQYDDYKSSETAATTDSRAGHC</sequence>
<gene>
    <name evidence="2" type="ORF">PR002_g20423</name>
</gene>